<feature type="signal peptide" evidence="1">
    <location>
        <begin position="1"/>
        <end position="17"/>
    </location>
</feature>
<dbReference type="PROSITE" id="PS51257">
    <property type="entry name" value="PROKAR_LIPOPROTEIN"/>
    <property type="match status" value="1"/>
</dbReference>
<proteinExistence type="predicted"/>
<protein>
    <recommendedName>
        <fullName evidence="4">Pentapeptide MXKDX repeat protein</fullName>
    </recommendedName>
</protein>
<keyword evidence="1" id="KW-0732">Signal</keyword>
<feature type="chain" id="PRO_5045936261" description="Pentapeptide MXKDX repeat protein" evidence="1">
    <location>
        <begin position="18"/>
        <end position="96"/>
    </location>
</feature>
<evidence type="ECO:0000313" key="2">
    <source>
        <dbReference type="EMBL" id="UUL82705.1"/>
    </source>
</evidence>
<sequence>MRSFISKVVTGSMIASAALLVSACGETTETTTDNTVVTDLNTTDPMMDGTMTDNMTAVDGAMMGNDAMMMNDTMMSNDMMMSNDSMMSNDTMSNAM</sequence>
<accession>A0ABY5L6X4</accession>
<evidence type="ECO:0008006" key="4">
    <source>
        <dbReference type="Google" id="ProtNLM"/>
    </source>
</evidence>
<name>A0ABY5L6X4_9SPHN</name>
<evidence type="ECO:0000313" key="3">
    <source>
        <dbReference type="Proteomes" id="UP001058533"/>
    </source>
</evidence>
<dbReference type="Proteomes" id="UP001058533">
    <property type="component" value="Chromosome"/>
</dbReference>
<dbReference type="RefSeq" id="WP_256506550.1">
    <property type="nucleotide sequence ID" value="NZ_CP101740.1"/>
</dbReference>
<gene>
    <name evidence="2" type="ORF">NMP03_00170</name>
</gene>
<keyword evidence="3" id="KW-1185">Reference proteome</keyword>
<reference evidence="2" key="1">
    <citation type="submission" date="2022-07" db="EMBL/GenBank/DDBJ databases">
        <title>Sphingomonas sp. nov., a novel bacterium isolated from the north slope of the Mount Everest.</title>
        <authorList>
            <person name="Cui X."/>
            <person name="Liu Y."/>
        </authorList>
    </citation>
    <scope>NUCLEOTIDE SEQUENCE</scope>
    <source>
        <strain evidence="2">S5-59</strain>
    </source>
</reference>
<evidence type="ECO:0000256" key="1">
    <source>
        <dbReference type="SAM" id="SignalP"/>
    </source>
</evidence>
<dbReference type="EMBL" id="CP101740">
    <property type="protein sequence ID" value="UUL82705.1"/>
    <property type="molecule type" value="Genomic_DNA"/>
</dbReference>
<organism evidence="2 3">
    <name type="scientific">Sphingomonas qomolangmaensis</name>
    <dbReference type="NCBI Taxonomy" id="2918765"/>
    <lineage>
        <taxon>Bacteria</taxon>
        <taxon>Pseudomonadati</taxon>
        <taxon>Pseudomonadota</taxon>
        <taxon>Alphaproteobacteria</taxon>
        <taxon>Sphingomonadales</taxon>
        <taxon>Sphingomonadaceae</taxon>
        <taxon>Sphingomonas</taxon>
    </lineage>
</organism>